<reference evidence="1 2" key="1">
    <citation type="submission" date="2024-08" db="EMBL/GenBank/DDBJ databases">
        <title>Mycobacterium servetensis sp. nov., a novel rapid-growing mycobacterial species recovered from a human patient in Zaragoza, Spain.</title>
        <authorList>
            <person name="Tristancho-Baro A.I."/>
            <person name="Buenestado-Serrano S."/>
            <person name="Garcia De Viedma D."/>
            <person name="Milagro-Beamonte A."/>
            <person name="Burillo N."/>
            <person name="Sanz S."/>
            <person name="Lopez-Calleja A.I."/>
            <person name="Penas-Utrilla D."/>
            <person name="Guardingo M."/>
            <person name="Garcia M.J."/>
            <person name="Vinuelas-Bayon J."/>
        </authorList>
    </citation>
    <scope>NUCLEOTIDE SEQUENCE [LARGE SCALE GENOMIC DNA]</scope>
    <source>
        <strain evidence="2">HUMS_12744610</strain>
    </source>
</reference>
<protein>
    <submittedName>
        <fullName evidence="1">DUF3060 domain-containing protein</fullName>
    </submittedName>
</protein>
<accession>A0ABV4CA67</accession>
<name>A0ABV4CA67_9MYCO</name>
<organism evidence="1 2">
    <name type="scientific">Mycobacterium servetii</name>
    <dbReference type="NCBI Taxonomy" id="3237418"/>
    <lineage>
        <taxon>Bacteria</taxon>
        <taxon>Bacillati</taxon>
        <taxon>Actinomycetota</taxon>
        <taxon>Actinomycetes</taxon>
        <taxon>Mycobacteriales</taxon>
        <taxon>Mycobacteriaceae</taxon>
        <taxon>Mycobacterium</taxon>
    </lineage>
</organism>
<comment type="caution">
    <text evidence="1">The sequence shown here is derived from an EMBL/GenBank/DDBJ whole genome shotgun (WGS) entry which is preliminary data.</text>
</comment>
<dbReference type="EMBL" id="JBGEDP010000001">
    <property type="protein sequence ID" value="MEY8018326.1"/>
    <property type="molecule type" value="Genomic_DNA"/>
</dbReference>
<sequence>MTNAITVTGHCATPNVSGNENRVTVDSADAVSTPGTGDRVTYHRGAPEVVDAGTANTVPQG</sequence>
<evidence type="ECO:0000313" key="1">
    <source>
        <dbReference type="EMBL" id="MEY8018326.1"/>
    </source>
</evidence>
<keyword evidence="2" id="KW-1185">Reference proteome</keyword>
<gene>
    <name evidence="1" type="ORF">AB8998_26855</name>
</gene>
<dbReference type="RefSeq" id="WP_369740949.1">
    <property type="nucleotide sequence ID" value="NZ_JBGEDP010000001.1"/>
</dbReference>
<dbReference type="InterPro" id="IPR021417">
    <property type="entry name" value="DUF3060"/>
</dbReference>
<dbReference type="Pfam" id="PF11259">
    <property type="entry name" value="DUF3060"/>
    <property type="match status" value="1"/>
</dbReference>
<dbReference type="Proteomes" id="UP001564760">
    <property type="component" value="Unassembled WGS sequence"/>
</dbReference>
<evidence type="ECO:0000313" key="2">
    <source>
        <dbReference type="Proteomes" id="UP001564760"/>
    </source>
</evidence>
<proteinExistence type="predicted"/>